<evidence type="ECO:0000256" key="1">
    <source>
        <dbReference type="ARBA" id="ARBA00022527"/>
    </source>
</evidence>
<keyword evidence="4 7" id="KW-0418">Kinase</keyword>
<sequence>MVGAFCERRRSHENGQSGALEYNPGRAPEIILGLPFSEAIDMWSLGCVIAELFLGWPLYPGASEYDQISLEKFFRQRSSICQENVHPGSPVQPNIRLNPPCPISLSLQQPDADHYKGDTAELHQRNVGENGPFRPISISPPYKQVSIVGICLRVYNG</sequence>
<reference evidence="7 8" key="1">
    <citation type="submission" date="2019-03" db="EMBL/GenBank/DDBJ databases">
        <title>First draft genome of Liparis tanakae, snailfish: a comprehensive survey of snailfish specific genes.</title>
        <authorList>
            <person name="Kim W."/>
            <person name="Song I."/>
            <person name="Jeong J.-H."/>
            <person name="Kim D."/>
            <person name="Kim S."/>
            <person name="Ryu S."/>
            <person name="Song J.Y."/>
            <person name="Lee S.K."/>
        </authorList>
    </citation>
    <scope>NUCLEOTIDE SEQUENCE [LARGE SCALE GENOMIC DNA]</scope>
    <source>
        <tissue evidence="7">Muscle</tissue>
    </source>
</reference>
<evidence type="ECO:0000313" key="8">
    <source>
        <dbReference type="Proteomes" id="UP000314294"/>
    </source>
</evidence>
<dbReference type="Pfam" id="PF00069">
    <property type="entry name" value="Pkinase"/>
    <property type="match status" value="1"/>
</dbReference>
<organism evidence="7 8">
    <name type="scientific">Liparis tanakae</name>
    <name type="common">Tanaka's snailfish</name>
    <dbReference type="NCBI Taxonomy" id="230148"/>
    <lineage>
        <taxon>Eukaryota</taxon>
        <taxon>Metazoa</taxon>
        <taxon>Chordata</taxon>
        <taxon>Craniata</taxon>
        <taxon>Vertebrata</taxon>
        <taxon>Euteleostomi</taxon>
        <taxon>Actinopterygii</taxon>
        <taxon>Neopterygii</taxon>
        <taxon>Teleostei</taxon>
        <taxon>Neoteleostei</taxon>
        <taxon>Acanthomorphata</taxon>
        <taxon>Eupercaria</taxon>
        <taxon>Perciformes</taxon>
        <taxon>Cottioidei</taxon>
        <taxon>Cottales</taxon>
        <taxon>Liparidae</taxon>
        <taxon>Liparis</taxon>
    </lineage>
</organism>
<dbReference type="GO" id="GO:0005737">
    <property type="term" value="C:cytoplasm"/>
    <property type="evidence" value="ECO:0007669"/>
    <property type="project" value="TreeGrafter"/>
</dbReference>
<dbReference type="EMBL" id="SRLO01001317">
    <property type="protein sequence ID" value="TNN39015.1"/>
    <property type="molecule type" value="Genomic_DNA"/>
</dbReference>
<dbReference type="GO" id="GO:0003677">
    <property type="term" value="F:DNA binding"/>
    <property type="evidence" value="ECO:0007669"/>
    <property type="project" value="UniProtKB-KW"/>
</dbReference>
<accession>A0A4Z2FDQ7</accession>
<dbReference type="InterPro" id="IPR011009">
    <property type="entry name" value="Kinase-like_dom_sf"/>
</dbReference>
<keyword evidence="5" id="KW-0067">ATP-binding</keyword>
<protein>
    <submittedName>
        <fullName evidence="7">Homeodomain-interacting protein kinase 1</fullName>
    </submittedName>
</protein>
<evidence type="ECO:0000256" key="4">
    <source>
        <dbReference type="ARBA" id="ARBA00022777"/>
    </source>
</evidence>
<comment type="caution">
    <text evidence="7">The sequence shown here is derived from an EMBL/GenBank/DDBJ whole genome shotgun (WGS) entry which is preliminary data.</text>
</comment>
<proteinExistence type="predicted"/>
<keyword evidence="1" id="KW-0723">Serine/threonine-protein kinase</keyword>
<keyword evidence="7" id="KW-0238">DNA-binding</keyword>
<dbReference type="SUPFAM" id="SSF56112">
    <property type="entry name" value="Protein kinase-like (PK-like)"/>
    <property type="match status" value="1"/>
</dbReference>
<dbReference type="GO" id="GO:0005634">
    <property type="term" value="C:nucleus"/>
    <property type="evidence" value="ECO:0007669"/>
    <property type="project" value="TreeGrafter"/>
</dbReference>
<dbReference type="OrthoDB" id="437530at2759"/>
<dbReference type="AlphaFoldDB" id="A0A4Z2FDQ7"/>
<dbReference type="Proteomes" id="UP000314294">
    <property type="component" value="Unassembled WGS sequence"/>
</dbReference>
<keyword evidence="7" id="KW-0371">Homeobox</keyword>
<evidence type="ECO:0000313" key="7">
    <source>
        <dbReference type="EMBL" id="TNN39015.1"/>
    </source>
</evidence>
<evidence type="ECO:0000256" key="3">
    <source>
        <dbReference type="ARBA" id="ARBA00022741"/>
    </source>
</evidence>
<dbReference type="InterPro" id="IPR000719">
    <property type="entry name" value="Prot_kinase_dom"/>
</dbReference>
<keyword evidence="3" id="KW-0547">Nucleotide-binding</keyword>
<dbReference type="GO" id="GO:0005524">
    <property type="term" value="F:ATP binding"/>
    <property type="evidence" value="ECO:0007669"/>
    <property type="project" value="UniProtKB-KW"/>
</dbReference>
<evidence type="ECO:0000256" key="2">
    <source>
        <dbReference type="ARBA" id="ARBA00022679"/>
    </source>
</evidence>
<keyword evidence="8" id="KW-1185">Reference proteome</keyword>
<evidence type="ECO:0000256" key="5">
    <source>
        <dbReference type="ARBA" id="ARBA00022840"/>
    </source>
</evidence>
<dbReference type="InterPro" id="IPR050494">
    <property type="entry name" value="Ser_Thr_dual-spec_kinase"/>
</dbReference>
<dbReference type="PANTHER" id="PTHR24058:SF17">
    <property type="entry name" value="HOMEODOMAIN INTERACTING PROTEIN KINASE, ISOFORM D"/>
    <property type="match status" value="1"/>
</dbReference>
<name>A0A4Z2FDQ7_9TELE</name>
<dbReference type="PANTHER" id="PTHR24058">
    <property type="entry name" value="DUAL SPECIFICITY PROTEIN KINASE"/>
    <property type="match status" value="1"/>
</dbReference>
<keyword evidence="2" id="KW-0808">Transferase</keyword>
<dbReference type="Gene3D" id="1.10.510.10">
    <property type="entry name" value="Transferase(Phosphotransferase) domain 1"/>
    <property type="match status" value="1"/>
</dbReference>
<evidence type="ECO:0000259" key="6">
    <source>
        <dbReference type="Pfam" id="PF00069"/>
    </source>
</evidence>
<dbReference type="GO" id="GO:0004713">
    <property type="term" value="F:protein tyrosine kinase activity"/>
    <property type="evidence" value="ECO:0007669"/>
    <property type="project" value="TreeGrafter"/>
</dbReference>
<feature type="domain" description="Protein kinase" evidence="6">
    <location>
        <begin position="26"/>
        <end position="82"/>
    </location>
</feature>
<gene>
    <name evidence="7" type="primary">Hipk1_3</name>
    <name evidence="7" type="ORF">EYF80_050822</name>
</gene>
<dbReference type="GO" id="GO:0004674">
    <property type="term" value="F:protein serine/threonine kinase activity"/>
    <property type="evidence" value="ECO:0007669"/>
    <property type="project" value="UniProtKB-KW"/>
</dbReference>